<keyword evidence="3" id="KW-1185">Reference proteome</keyword>
<dbReference type="OrthoDB" id="72892at2759"/>
<dbReference type="Proteomes" id="UP000683000">
    <property type="component" value="Unassembled WGS sequence"/>
</dbReference>
<gene>
    <name evidence="2" type="ORF">JVT61DRAFT_6258</name>
</gene>
<protein>
    <submittedName>
        <fullName evidence="2">Uncharacterized protein</fullName>
    </submittedName>
</protein>
<evidence type="ECO:0000313" key="3">
    <source>
        <dbReference type="Proteomes" id="UP000683000"/>
    </source>
</evidence>
<evidence type="ECO:0000256" key="1">
    <source>
        <dbReference type="SAM" id="Phobius"/>
    </source>
</evidence>
<name>A0A8I3A6R7_9AGAM</name>
<dbReference type="AlphaFoldDB" id="A0A8I3A6R7"/>
<keyword evidence="1" id="KW-0812">Transmembrane</keyword>
<keyword evidence="1" id="KW-0472">Membrane</keyword>
<sequence>MPQVLYVFRLLKIVLDPPLNMGDPPRRLPTFTTLILLHMLCGIFYPSNFIYPTYCMFSSSTP</sequence>
<organism evidence="2 3">
    <name type="scientific">Boletus reticuloceps</name>
    <dbReference type="NCBI Taxonomy" id="495285"/>
    <lineage>
        <taxon>Eukaryota</taxon>
        <taxon>Fungi</taxon>
        <taxon>Dikarya</taxon>
        <taxon>Basidiomycota</taxon>
        <taxon>Agaricomycotina</taxon>
        <taxon>Agaricomycetes</taxon>
        <taxon>Agaricomycetidae</taxon>
        <taxon>Boletales</taxon>
        <taxon>Boletineae</taxon>
        <taxon>Boletaceae</taxon>
        <taxon>Boletoideae</taxon>
        <taxon>Boletus</taxon>
    </lineage>
</organism>
<dbReference type="EMBL" id="JAGFBS010000021">
    <property type="protein sequence ID" value="KAG6373606.1"/>
    <property type="molecule type" value="Genomic_DNA"/>
</dbReference>
<feature type="transmembrane region" description="Helical" evidence="1">
    <location>
        <begin position="28"/>
        <end position="51"/>
    </location>
</feature>
<proteinExistence type="predicted"/>
<comment type="caution">
    <text evidence="2">The sequence shown here is derived from an EMBL/GenBank/DDBJ whole genome shotgun (WGS) entry which is preliminary data.</text>
</comment>
<evidence type="ECO:0000313" key="2">
    <source>
        <dbReference type="EMBL" id="KAG6373606.1"/>
    </source>
</evidence>
<keyword evidence="1" id="KW-1133">Transmembrane helix</keyword>
<accession>A0A8I3A6R7</accession>
<reference evidence="2" key="1">
    <citation type="submission" date="2021-03" db="EMBL/GenBank/DDBJ databases">
        <title>Evolutionary innovations through gain and loss of genes in the ectomycorrhizal Boletales.</title>
        <authorList>
            <person name="Wu G."/>
            <person name="Miyauchi S."/>
            <person name="Morin E."/>
            <person name="Yang Z.-L."/>
            <person name="Xu J."/>
            <person name="Martin F.M."/>
        </authorList>
    </citation>
    <scope>NUCLEOTIDE SEQUENCE</scope>
    <source>
        <strain evidence="2">BR01</strain>
    </source>
</reference>